<evidence type="ECO:0000313" key="9">
    <source>
        <dbReference type="EMBL" id="MBI1755707.1"/>
    </source>
</evidence>
<keyword evidence="1 6" id="KW-0645">Protease</keyword>
<dbReference type="NCBIfam" id="TIGR02290">
    <property type="entry name" value="M3_fam_3"/>
    <property type="match status" value="1"/>
</dbReference>
<protein>
    <submittedName>
        <fullName evidence="9">M3 family oligoendopeptidase</fullName>
    </submittedName>
</protein>
<evidence type="ECO:0000256" key="5">
    <source>
        <dbReference type="ARBA" id="ARBA00023049"/>
    </source>
</evidence>
<feature type="domain" description="Oligopeptidase F N-terminal" evidence="8">
    <location>
        <begin position="123"/>
        <end position="176"/>
    </location>
</feature>
<keyword evidence="4 6" id="KW-0862">Zinc</keyword>
<dbReference type="InterPro" id="IPR001567">
    <property type="entry name" value="Pept_M3A_M3B_dom"/>
</dbReference>
<evidence type="ECO:0000256" key="2">
    <source>
        <dbReference type="ARBA" id="ARBA00022723"/>
    </source>
</evidence>
<sequence>MATATALPRWDLTPFFPSIESPEFHEAFASFGRDIGRLEAIVAEHRLGRDAPLDRALFDQVIGLLNAVLEQRTLFQAYLSAHTTTDATDVVAQAKESELDGLHTRFQKVRARLTAWIGSIDEKALLGSTPRARDHSYFIEKCQVGARHQMSPAEEELAAELQPIAGAAWEKLYGNVSSLIQTTVPLPEGDRVLPMSAIRNLAYEADRRIRQVAFETELATWKANEVPLAAALNSIKGQVGTLNRRRGWESPLDEALFQANIDRATLDAMLGAARDAFPDFRRYLKAKARALGVGRLAFFDLFAPVGDSARQWPYEEAERFVEMNFATFSDKLADSARRAFRERWIDAEARTGKRDGAYCAPYPKGISRVMMNFRPSFGSVKTLAHELGHAYHNLCLGERTAIQQDIPMTLAETASIFCETIMKRAALKAMPEGERITLLEASLQSECQVVVDITSRFIFESGVFEGRIERELSAAELCGLMRNAQLDTYGDALDPERLHPYMWAAKPHYYASEESFYNFPYMFGLLFGLGLYGLYEAEPAGFHERYDELLSTSGMADAATLAASVGIDIRSKAFWARGLATIRDEIDQFEVLVGR</sequence>
<accession>A0A931LU28</accession>
<dbReference type="InterPro" id="IPR001333">
    <property type="entry name" value="Peptidase_M32_Taq"/>
</dbReference>
<dbReference type="Pfam" id="PF01432">
    <property type="entry name" value="Peptidase_M3"/>
    <property type="match status" value="1"/>
</dbReference>
<dbReference type="InterPro" id="IPR011977">
    <property type="entry name" value="Pept_M3B_clade3"/>
</dbReference>
<proteinExistence type="inferred from homology"/>
<dbReference type="AlphaFoldDB" id="A0A931LU28"/>
<comment type="similarity">
    <text evidence="6">Belongs to the peptidase M3 family.</text>
</comment>
<dbReference type="CDD" id="cd09607">
    <property type="entry name" value="M3B_PepF"/>
    <property type="match status" value="1"/>
</dbReference>
<name>A0A931LU28_FIMGI</name>
<dbReference type="GO" id="GO:0046872">
    <property type="term" value="F:metal ion binding"/>
    <property type="evidence" value="ECO:0007669"/>
    <property type="project" value="UniProtKB-UniRule"/>
</dbReference>
<dbReference type="Pfam" id="PF08439">
    <property type="entry name" value="Peptidase_M3_N"/>
    <property type="match status" value="1"/>
</dbReference>
<dbReference type="GO" id="GO:0004181">
    <property type="term" value="F:metallocarboxypeptidase activity"/>
    <property type="evidence" value="ECO:0007669"/>
    <property type="project" value="InterPro"/>
</dbReference>
<dbReference type="SUPFAM" id="SSF55486">
    <property type="entry name" value="Metalloproteases ('zincins'), catalytic domain"/>
    <property type="match status" value="1"/>
</dbReference>
<gene>
    <name evidence="9" type="ORF">HYR64_01195</name>
</gene>
<keyword evidence="5 6" id="KW-0482">Metalloprotease</keyword>
<keyword evidence="2 6" id="KW-0479">Metal-binding</keyword>
<evidence type="ECO:0000256" key="4">
    <source>
        <dbReference type="ARBA" id="ARBA00022833"/>
    </source>
</evidence>
<evidence type="ECO:0000256" key="1">
    <source>
        <dbReference type="ARBA" id="ARBA00022670"/>
    </source>
</evidence>
<dbReference type="InterPro" id="IPR034006">
    <property type="entry name" value="M3B_PepF_2"/>
</dbReference>
<dbReference type="Gene3D" id="1.20.140.70">
    <property type="entry name" value="Oligopeptidase f, N-terminal domain"/>
    <property type="match status" value="1"/>
</dbReference>
<evidence type="ECO:0000256" key="3">
    <source>
        <dbReference type="ARBA" id="ARBA00022801"/>
    </source>
</evidence>
<evidence type="ECO:0000313" key="10">
    <source>
        <dbReference type="Proteomes" id="UP000727962"/>
    </source>
</evidence>
<evidence type="ECO:0000259" key="7">
    <source>
        <dbReference type="Pfam" id="PF01432"/>
    </source>
</evidence>
<comment type="caution">
    <text evidence="9">The sequence shown here is derived from an EMBL/GenBank/DDBJ whole genome shotgun (WGS) entry which is preliminary data.</text>
</comment>
<reference evidence="9" key="1">
    <citation type="submission" date="2020-07" db="EMBL/GenBank/DDBJ databases">
        <title>Huge and variable diversity of episymbiotic CPR bacteria and DPANN archaea in groundwater ecosystems.</title>
        <authorList>
            <person name="He C.Y."/>
            <person name="Keren R."/>
            <person name="Whittaker M."/>
            <person name="Farag I.F."/>
            <person name="Doudna J."/>
            <person name="Cate J.H.D."/>
            <person name="Banfield J.F."/>
        </authorList>
    </citation>
    <scope>NUCLEOTIDE SEQUENCE</scope>
    <source>
        <strain evidence="9">NC_groundwater_17_Pr7_B-0.1um_64_12</strain>
    </source>
</reference>
<dbReference type="GO" id="GO:0004222">
    <property type="term" value="F:metalloendopeptidase activity"/>
    <property type="evidence" value="ECO:0007669"/>
    <property type="project" value="InterPro"/>
</dbReference>
<dbReference type="GO" id="GO:0006508">
    <property type="term" value="P:proteolysis"/>
    <property type="evidence" value="ECO:0007669"/>
    <property type="project" value="UniProtKB-KW"/>
</dbReference>
<dbReference type="PANTHER" id="PTHR34217:SF1">
    <property type="entry name" value="CARBOXYPEPTIDASE 1"/>
    <property type="match status" value="1"/>
</dbReference>
<comment type="cofactor">
    <cofactor evidence="6">
        <name>Zn(2+)</name>
        <dbReference type="ChEBI" id="CHEBI:29105"/>
    </cofactor>
    <text evidence="6">Binds 1 zinc ion.</text>
</comment>
<evidence type="ECO:0000259" key="8">
    <source>
        <dbReference type="Pfam" id="PF08439"/>
    </source>
</evidence>
<dbReference type="InterPro" id="IPR013647">
    <property type="entry name" value="OligopepF_N_dom"/>
</dbReference>
<dbReference type="InterPro" id="IPR042088">
    <property type="entry name" value="OligoPept_F_C"/>
</dbReference>
<dbReference type="PANTHER" id="PTHR34217">
    <property type="entry name" value="METAL-DEPENDENT CARBOXYPEPTIDASE"/>
    <property type="match status" value="1"/>
</dbReference>
<dbReference type="Proteomes" id="UP000727962">
    <property type="component" value="Unassembled WGS sequence"/>
</dbReference>
<organism evidence="9 10">
    <name type="scientific">Fimbriimonas ginsengisoli</name>
    <dbReference type="NCBI Taxonomy" id="1005039"/>
    <lineage>
        <taxon>Bacteria</taxon>
        <taxon>Bacillati</taxon>
        <taxon>Armatimonadota</taxon>
        <taxon>Fimbriimonadia</taxon>
        <taxon>Fimbriimonadales</taxon>
        <taxon>Fimbriimonadaceae</taxon>
        <taxon>Fimbriimonas</taxon>
    </lineage>
</organism>
<dbReference type="EMBL" id="JACOSL010000006">
    <property type="protein sequence ID" value="MBI1755707.1"/>
    <property type="molecule type" value="Genomic_DNA"/>
</dbReference>
<keyword evidence="3 6" id="KW-0378">Hydrolase</keyword>
<evidence type="ECO:0000256" key="6">
    <source>
        <dbReference type="RuleBase" id="RU003435"/>
    </source>
</evidence>
<feature type="domain" description="Peptidase M3A/M3B catalytic" evidence="7">
    <location>
        <begin position="201"/>
        <end position="579"/>
    </location>
</feature>
<dbReference type="Gene3D" id="1.10.1370.20">
    <property type="entry name" value="Oligoendopeptidase f, C-terminal domain"/>
    <property type="match status" value="1"/>
</dbReference>